<dbReference type="EMBL" id="JACYXI010000008">
    <property type="protein sequence ID" value="MBD8892573.1"/>
    <property type="molecule type" value="Genomic_DNA"/>
</dbReference>
<accession>A0ABR9CPG8</accession>
<dbReference type="Proteomes" id="UP000632063">
    <property type="component" value="Unassembled WGS sequence"/>
</dbReference>
<dbReference type="InterPro" id="IPR013611">
    <property type="entry name" value="Transp-assoc_OB_typ2"/>
</dbReference>
<dbReference type="PROSITE" id="PS50893">
    <property type="entry name" value="ABC_TRANSPORTER_2"/>
    <property type="match status" value="1"/>
</dbReference>
<proteinExistence type="inferred from homology"/>
<dbReference type="InterPro" id="IPR003593">
    <property type="entry name" value="AAA+_ATPase"/>
</dbReference>
<dbReference type="InterPro" id="IPR003439">
    <property type="entry name" value="ABC_transporter-like_ATP-bd"/>
</dbReference>
<feature type="domain" description="ABC transporter" evidence="5">
    <location>
        <begin position="3"/>
        <end position="235"/>
    </location>
</feature>
<dbReference type="SUPFAM" id="SSF52540">
    <property type="entry name" value="P-loop containing nucleoside triphosphate hydrolases"/>
    <property type="match status" value="1"/>
</dbReference>
<keyword evidence="2" id="KW-0813">Transport</keyword>
<reference evidence="6 7" key="2">
    <citation type="journal article" date="2021" name="Int. J. Syst. Evol. Microbiol.">
        <title>Roseibium litorale sp. nov., isolated from a tidal flat sediment and proposal for the reclassification of Labrenzia polysiphoniae as Roseibium polysiphoniae comb. nov.</title>
        <authorList>
            <person name="Liu Y."/>
            <person name="Pei T."/>
            <person name="Du J."/>
            <person name="Chao M."/>
            <person name="Deng M.R."/>
            <person name="Zhu H."/>
        </authorList>
    </citation>
    <scope>NUCLEOTIDE SEQUENCE [LARGE SCALE GENOMIC DNA]</scope>
    <source>
        <strain evidence="6 7">4C16A</strain>
    </source>
</reference>
<dbReference type="InterPro" id="IPR008995">
    <property type="entry name" value="Mo/tungstate-bd_C_term_dom"/>
</dbReference>
<dbReference type="PANTHER" id="PTHR42781">
    <property type="entry name" value="SPERMIDINE/PUTRESCINE IMPORT ATP-BINDING PROTEIN POTA"/>
    <property type="match status" value="1"/>
</dbReference>
<keyword evidence="7" id="KW-1185">Reference proteome</keyword>
<dbReference type="SUPFAM" id="SSF50331">
    <property type="entry name" value="MOP-like"/>
    <property type="match status" value="1"/>
</dbReference>
<evidence type="ECO:0000256" key="1">
    <source>
        <dbReference type="ARBA" id="ARBA00005417"/>
    </source>
</evidence>
<dbReference type="SMART" id="SM00382">
    <property type="entry name" value="AAA"/>
    <property type="match status" value="1"/>
</dbReference>
<dbReference type="PROSITE" id="PS00211">
    <property type="entry name" value="ABC_TRANSPORTER_1"/>
    <property type="match status" value="1"/>
</dbReference>
<evidence type="ECO:0000256" key="3">
    <source>
        <dbReference type="ARBA" id="ARBA00022741"/>
    </source>
</evidence>
<dbReference type="InterPro" id="IPR017871">
    <property type="entry name" value="ABC_transporter-like_CS"/>
</dbReference>
<evidence type="ECO:0000313" key="7">
    <source>
        <dbReference type="Proteomes" id="UP000632063"/>
    </source>
</evidence>
<dbReference type="PANTHER" id="PTHR42781:SF4">
    <property type="entry name" value="SPERMIDINE_PUTRESCINE IMPORT ATP-BINDING PROTEIN POTA"/>
    <property type="match status" value="1"/>
</dbReference>
<keyword evidence="3" id="KW-0547">Nucleotide-binding</keyword>
<evidence type="ECO:0000313" key="6">
    <source>
        <dbReference type="EMBL" id="MBD8892573.1"/>
    </source>
</evidence>
<evidence type="ECO:0000256" key="2">
    <source>
        <dbReference type="ARBA" id="ARBA00022448"/>
    </source>
</evidence>
<dbReference type="Pfam" id="PF08402">
    <property type="entry name" value="TOBE_2"/>
    <property type="match status" value="1"/>
</dbReference>
<comment type="caution">
    <text evidence="6">The sequence shown here is derived from an EMBL/GenBank/DDBJ whole genome shotgun (WGS) entry which is preliminary data.</text>
</comment>
<reference evidence="7" key="1">
    <citation type="submission" date="2020-09" db="EMBL/GenBank/DDBJ databases">
        <title>The genome sequence of strain Labrenzia suaedae 4C16A.</title>
        <authorList>
            <person name="Liu Y."/>
        </authorList>
    </citation>
    <scope>NUCLEOTIDE SEQUENCE [LARGE SCALE GENOMIC DNA]</scope>
    <source>
        <strain evidence="7">4C16A</strain>
    </source>
</reference>
<evidence type="ECO:0000256" key="4">
    <source>
        <dbReference type="ARBA" id="ARBA00022840"/>
    </source>
</evidence>
<keyword evidence="4 6" id="KW-0067">ATP-binding</keyword>
<dbReference type="Gene3D" id="3.40.50.300">
    <property type="entry name" value="P-loop containing nucleotide triphosphate hydrolases"/>
    <property type="match status" value="1"/>
</dbReference>
<name>A0ABR9CPG8_9HYPH</name>
<gene>
    <name evidence="6" type="ORF">IG616_13555</name>
</gene>
<sequence>MTLILKNIAKTFPGGTRALLPTSLEIAGGEIVSLLGPSGCGKTTLLRIIAGLQTPDPGAEIRFDGEDVAALPVEKRKVGMVFQSYALFPNMPVRGNIGYGLKMQRLPKAEIAARVDEVIALCRLEAYADRPIGALSGGQRQRVALARAFAPRPRILLLDEPLSALDAALRTELRGELAALLRQFGITAIFVTHDQDEAMAIADRVAVMSHGRVAQIGTPEALYRKPETAFVARFVGNAMPLGGRIGKDRLYLPGGVLALAAPADGKQAFVRAEDVRIDPEGPLTARVETVTFLGTHYRIVLSGITKDPLHALHSGLSAPKTGETVKVSIAPEAILTLSAEDEKAA</sequence>
<comment type="similarity">
    <text evidence="1">Belongs to the ABC transporter superfamily.</text>
</comment>
<evidence type="ECO:0000259" key="5">
    <source>
        <dbReference type="PROSITE" id="PS50893"/>
    </source>
</evidence>
<organism evidence="6 7">
    <name type="scientific">Roseibium litorale</name>
    <dbReference type="NCBI Taxonomy" id="2803841"/>
    <lineage>
        <taxon>Bacteria</taxon>
        <taxon>Pseudomonadati</taxon>
        <taxon>Pseudomonadota</taxon>
        <taxon>Alphaproteobacteria</taxon>
        <taxon>Hyphomicrobiales</taxon>
        <taxon>Stappiaceae</taxon>
        <taxon>Roseibium</taxon>
    </lineage>
</organism>
<protein>
    <submittedName>
        <fullName evidence="6">ABC transporter ATP-binding protein</fullName>
    </submittedName>
</protein>
<dbReference type="RefSeq" id="WP_192148702.1">
    <property type="nucleotide sequence ID" value="NZ_JACYXI010000008.1"/>
</dbReference>
<dbReference type="InterPro" id="IPR050093">
    <property type="entry name" value="ABC_SmlMolc_Importer"/>
</dbReference>
<dbReference type="Pfam" id="PF00005">
    <property type="entry name" value="ABC_tran"/>
    <property type="match status" value="1"/>
</dbReference>
<dbReference type="InterPro" id="IPR027417">
    <property type="entry name" value="P-loop_NTPase"/>
</dbReference>
<dbReference type="GO" id="GO:0005524">
    <property type="term" value="F:ATP binding"/>
    <property type="evidence" value="ECO:0007669"/>
    <property type="project" value="UniProtKB-KW"/>
</dbReference>